<dbReference type="AlphaFoldDB" id="A0ABD0YT94"/>
<evidence type="ECO:0000313" key="10">
    <source>
        <dbReference type="EMBL" id="KAL1139209.1"/>
    </source>
</evidence>
<dbReference type="InterPro" id="IPR001806">
    <property type="entry name" value="Small_GTPase"/>
</dbReference>
<dbReference type="SMART" id="SM00173">
    <property type="entry name" value="RAS"/>
    <property type="match status" value="1"/>
</dbReference>
<dbReference type="CDD" id="cd00157">
    <property type="entry name" value="Rho"/>
    <property type="match status" value="1"/>
</dbReference>
<dbReference type="GO" id="GO:0001667">
    <property type="term" value="P:ameboidal-type cell migration"/>
    <property type="evidence" value="ECO:0007669"/>
    <property type="project" value="UniProtKB-ARBA"/>
</dbReference>
<sequence>MPQAANTKVVKKLVVIGDGGCGKTCLLTVFKGNEFPKDYVPTVFDNYVAYITFQGIEVELSLWDTAGQEEYDRLRSLSYPHTDVALVCFAVNAPSSLDNAARVWAPELRHFCPRAPFLLVGNKKDLREDRAEAARLAKKKRIANQVRAVDYLECSARTGVGVREVFYKATAVALRARARHRHNCSLL</sequence>
<evidence type="ECO:0000313" key="11">
    <source>
        <dbReference type="Proteomes" id="UP001558652"/>
    </source>
</evidence>
<evidence type="ECO:0000256" key="7">
    <source>
        <dbReference type="ARBA" id="ARBA00023136"/>
    </source>
</evidence>
<dbReference type="GO" id="GO:0003006">
    <property type="term" value="P:developmental process involved in reproduction"/>
    <property type="evidence" value="ECO:0007669"/>
    <property type="project" value="UniProtKB-ARBA"/>
</dbReference>
<dbReference type="FunFam" id="3.40.50.300:FF:000983">
    <property type="entry name" value="Rho family GTPase"/>
    <property type="match status" value="1"/>
</dbReference>
<comment type="similarity">
    <text evidence="2">Belongs to the small GTPase superfamily. Rho family.</text>
</comment>
<dbReference type="GO" id="GO:0005886">
    <property type="term" value="C:plasma membrane"/>
    <property type="evidence" value="ECO:0007669"/>
    <property type="project" value="UniProtKB-SubCell"/>
</dbReference>
<evidence type="ECO:0000256" key="6">
    <source>
        <dbReference type="ARBA" id="ARBA00023134"/>
    </source>
</evidence>
<dbReference type="GO" id="GO:0035006">
    <property type="term" value="P:melanization defense response"/>
    <property type="evidence" value="ECO:0007669"/>
    <property type="project" value="UniProtKB-ARBA"/>
</dbReference>
<evidence type="ECO:0000256" key="8">
    <source>
        <dbReference type="ARBA" id="ARBA00023288"/>
    </source>
</evidence>
<dbReference type="Pfam" id="PF00071">
    <property type="entry name" value="Ras"/>
    <property type="match status" value="1"/>
</dbReference>
<evidence type="ECO:0000256" key="3">
    <source>
        <dbReference type="ARBA" id="ARBA00022475"/>
    </source>
</evidence>
<dbReference type="InterPro" id="IPR027417">
    <property type="entry name" value="P-loop_NTPase"/>
</dbReference>
<dbReference type="GO" id="GO:0022412">
    <property type="term" value="P:cellular process involved in reproduction in multicellular organism"/>
    <property type="evidence" value="ECO:0007669"/>
    <property type="project" value="UniProtKB-ARBA"/>
</dbReference>
<proteinExistence type="inferred from homology"/>
<dbReference type="SMART" id="SM00174">
    <property type="entry name" value="RHO"/>
    <property type="match status" value="1"/>
</dbReference>
<name>A0ABD0YT94_9HEMI</name>
<keyword evidence="11" id="KW-1185">Reference proteome</keyword>
<keyword evidence="4" id="KW-0488">Methylation</keyword>
<keyword evidence="6" id="KW-0342">GTP-binding</keyword>
<keyword evidence="3" id="KW-1003">Cell membrane</keyword>
<evidence type="ECO:0000256" key="9">
    <source>
        <dbReference type="ARBA" id="ARBA00023289"/>
    </source>
</evidence>
<comment type="subcellular location">
    <subcellularLocation>
        <location evidence="1">Cell membrane</location>
        <topology evidence="1">Lipid-anchor</topology>
        <orientation evidence="1">Cytoplasmic side</orientation>
    </subcellularLocation>
</comment>
<protein>
    <recommendedName>
        <fullName evidence="12">Rho GTPase</fullName>
    </recommendedName>
</protein>
<keyword evidence="7" id="KW-0472">Membrane</keyword>
<dbReference type="InterPro" id="IPR003578">
    <property type="entry name" value="Small_GTPase_Rho"/>
</dbReference>
<dbReference type="PROSITE" id="PS51420">
    <property type="entry name" value="RHO"/>
    <property type="match status" value="1"/>
</dbReference>
<accession>A0ABD0YT94</accession>
<evidence type="ECO:0000256" key="5">
    <source>
        <dbReference type="ARBA" id="ARBA00022741"/>
    </source>
</evidence>
<gene>
    <name evidence="10" type="ORF">AAG570_009268</name>
</gene>
<dbReference type="SMART" id="SM00175">
    <property type="entry name" value="RAB"/>
    <property type="match status" value="1"/>
</dbReference>
<dbReference type="Proteomes" id="UP001558652">
    <property type="component" value="Unassembled WGS sequence"/>
</dbReference>
<keyword evidence="9" id="KW-0636">Prenylation</keyword>
<evidence type="ECO:0000256" key="1">
    <source>
        <dbReference type="ARBA" id="ARBA00004342"/>
    </source>
</evidence>
<dbReference type="EMBL" id="JBFDAA010000003">
    <property type="protein sequence ID" value="KAL1139209.1"/>
    <property type="molecule type" value="Genomic_DNA"/>
</dbReference>
<dbReference type="NCBIfam" id="TIGR00231">
    <property type="entry name" value="small_GTP"/>
    <property type="match status" value="1"/>
</dbReference>
<organism evidence="10 11">
    <name type="scientific">Ranatra chinensis</name>
    <dbReference type="NCBI Taxonomy" id="642074"/>
    <lineage>
        <taxon>Eukaryota</taxon>
        <taxon>Metazoa</taxon>
        <taxon>Ecdysozoa</taxon>
        <taxon>Arthropoda</taxon>
        <taxon>Hexapoda</taxon>
        <taxon>Insecta</taxon>
        <taxon>Pterygota</taxon>
        <taxon>Neoptera</taxon>
        <taxon>Paraneoptera</taxon>
        <taxon>Hemiptera</taxon>
        <taxon>Heteroptera</taxon>
        <taxon>Panheteroptera</taxon>
        <taxon>Nepomorpha</taxon>
        <taxon>Nepidae</taxon>
        <taxon>Ranatrinae</taxon>
        <taxon>Ranatra</taxon>
    </lineage>
</organism>
<dbReference type="PROSITE" id="PS51421">
    <property type="entry name" value="RAS"/>
    <property type="match status" value="1"/>
</dbReference>
<dbReference type="PRINTS" id="PR00449">
    <property type="entry name" value="RASTRNSFRMNG"/>
</dbReference>
<keyword evidence="5" id="KW-0547">Nucleotide-binding</keyword>
<reference evidence="10 11" key="1">
    <citation type="submission" date="2024-07" db="EMBL/GenBank/DDBJ databases">
        <title>Chromosome-level genome assembly of the water stick insect Ranatra chinensis (Heteroptera: Nepidae).</title>
        <authorList>
            <person name="Liu X."/>
        </authorList>
    </citation>
    <scope>NUCLEOTIDE SEQUENCE [LARGE SCALE GENOMIC DNA]</scope>
    <source>
        <strain evidence="10">Cailab_2021Rc</strain>
        <tissue evidence="10">Muscle</tissue>
    </source>
</reference>
<dbReference type="PANTHER" id="PTHR24072">
    <property type="entry name" value="RHO FAMILY GTPASE"/>
    <property type="match status" value="1"/>
</dbReference>
<dbReference type="GO" id="GO:0035099">
    <property type="term" value="P:hemocyte migration"/>
    <property type="evidence" value="ECO:0007669"/>
    <property type="project" value="UniProtKB-ARBA"/>
</dbReference>
<comment type="caution">
    <text evidence="10">The sequence shown here is derived from an EMBL/GenBank/DDBJ whole genome shotgun (WGS) entry which is preliminary data.</text>
</comment>
<dbReference type="SUPFAM" id="SSF52540">
    <property type="entry name" value="P-loop containing nucleoside triphosphate hydrolases"/>
    <property type="match status" value="1"/>
</dbReference>
<dbReference type="GO" id="GO:0005525">
    <property type="term" value="F:GTP binding"/>
    <property type="evidence" value="ECO:0007669"/>
    <property type="project" value="UniProtKB-KW"/>
</dbReference>
<dbReference type="InterPro" id="IPR005225">
    <property type="entry name" value="Small_GTP-bd"/>
</dbReference>
<evidence type="ECO:0000256" key="4">
    <source>
        <dbReference type="ARBA" id="ARBA00022481"/>
    </source>
</evidence>
<dbReference type="PROSITE" id="PS51419">
    <property type="entry name" value="RAB"/>
    <property type="match status" value="1"/>
</dbReference>
<evidence type="ECO:0008006" key="12">
    <source>
        <dbReference type="Google" id="ProtNLM"/>
    </source>
</evidence>
<dbReference type="Gene3D" id="3.40.50.300">
    <property type="entry name" value="P-loop containing nucleotide triphosphate hydrolases"/>
    <property type="match status" value="1"/>
</dbReference>
<keyword evidence="8" id="KW-0449">Lipoprotein</keyword>
<dbReference type="SMART" id="SM00176">
    <property type="entry name" value="RAN"/>
    <property type="match status" value="1"/>
</dbReference>
<evidence type="ECO:0000256" key="2">
    <source>
        <dbReference type="ARBA" id="ARBA00010142"/>
    </source>
</evidence>